<evidence type="ECO:0008006" key="4">
    <source>
        <dbReference type="Google" id="ProtNLM"/>
    </source>
</evidence>
<evidence type="ECO:0000313" key="2">
    <source>
        <dbReference type="EMBL" id="CTQ45400.1"/>
    </source>
</evidence>
<feature type="region of interest" description="Disordered" evidence="1">
    <location>
        <begin position="44"/>
        <end position="72"/>
    </location>
</feature>
<dbReference type="EMBL" id="CXST01000002">
    <property type="protein sequence ID" value="CTQ45400.1"/>
    <property type="molecule type" value="Genomic_DNA"/>
</dbReference>
<protein>
    <recommendedName>
        <fullName evidence="4">Clp protease</fullName>
    </recommendedName>
</protein>
<keyword evidence="3" id="KW-1185">Reference proteome</keyword>
<evidence type="ECO:0000313" key="3">
    <source>
        <dbReference type="Proteomes" id="UP000048926"/>
    </source>
</evidence>
<dbReference type="AlphaFoldDB" id="A0A0M6Y9C8"/>
<dbReference type="InterPro" id="IPR029045">
    <property type="entry name" value="ClpP/crotonase-like_dom_sf"/>
</dbReference>
<dbReference type="STRING" id="187304.B0E33_04195"/>
<evidence type="ECO:0000256" key="1">
    <source>
        <dbReference type="SAM" id="MobiDB-lite"/>
    </source>
</evidence>
<accession>A0A0M6Y9C8</accession>
<organism evidence="2 3">
    <name type="scientific">Roseibium aggregatum</name>
    <dbReference type="NCBI Taxonomy" id="187304"/>
    <lineage>
        <taxon>Bacteria</taxon>
        <taxon>Pseudomonadati</taxon>
        <taxon>Pseudomonadota</taxon>
        <taxon>Alphaproteobacteria</taxon>
        <taxon>Hyphomicrobiales</taxon>
        <taxon>Stappiaceae</taxon>
        <taxon>Roseibium</taxon>
    </lineage>
</organism>
<sequence>MFSERLDTSRITIQRSLKWVLVAQAVLAALLVLSHLQAQWPPGAGGNDALPSGPTTPGDQVRHYDPSRSFPDFMRTPAPSTVKIPGDMPPRLQFEVIDRGELGEAIFLKGRISSGDAERFMSFLASLEEAPKVVSLHSPGGNVSEAFEIGRSLRAAELDTTMLPGLVCLSSCPYIFAAGVNRSASKDAAVGMHQHYYDTPGYMPVFLAVEEIQYGQGETMEYLIEMGIDPGLMVHSLNTPPKEIYILVEDELLGTRLATEILD</sequence>
<dbReference type="SUPFAM" id="SSF52096">
    <property type="entry name" value="ClpP/crotonase"/>
    <property type="match status" value="1"/>
</dbReference>
<dbReference type="Proteomes" id="UP000048926">
    <property type="component" value="Unassembled WGS sequence"/>
</dbReference>
<dbReference type="Gene3D" id="3.90.226.10">
    <property type="entry name" value="2-enoyl-CoA Hydratase, Chain A, domain 1"/>
    <property type="match status" value="1"/>
</dbReference>
<proteinExistence type="predicted"/>
<name>A0A0M6Y9C8_9HYPH</name>
<gene>
    <name evidence="2" type="ORF">LAL4801_03850</name>
</gene>
<reference evidence="3" key="1">
    <citation type="submission" date="2015-07" db="EMBL/GenBank/DDBJ databases">
        <authorList>
            <person name="Rodrigo-Torres Lidia"/>
            <person name="Arahal R.David."/>
        </authorList>
    </citation>
    <scope>NUCLEOTIDE SEQUENCE [LARGE SCALE GENOMIC DNA]</scope>
    <source>
        <strain evidence="3">CECT 4801</strain>
    </source>
</reference>
<dbReference type="RefSeq" id="WP_208984465.1">
    <property type="nucleotide sequence ID" value="NZ_CXST01000002.1"/>
</dbReference>